<dbReference type="HOGENOM" id="CLU_109769_0_1_6"/>
<dbReference type="KEGG" id="frf:LO80_08695"/>
<dbReference type="eggNOG" id="COG2983">
    <property type="taxonomic scope" value="Bacteria"/>
</dbReference>
<organism evidence="1 2">
    <name type="scientific">Candidatus Francisella endociliophora</name>
    <dbReference type="NCBI Taxonomy" id="653937"/>
    <lineage>
        <taxon>Bacteria</taxon>
        <taxon>Pseudomonadati</taxon>
        <taxon>Pseudomonadota</taxon>
        <taxon>Gammaproteobacteria</taxon>
        <taxon>Thiotrichales</taxon>
        <taxon>Francisellaceae</taxon>
        <taxon>Francisella</taxon>
    </lineage>
</organism>
<dbReference type="PANTHER" id="PTHR37421">
    <property type="entry name" value="UPF0260 PROTEIN YCGN"/>
    <property type="match status" value="1"/>
</dbReference>
<reference evidence="1 2" key="1">
    <citation type="submission" date="2014-10" db="EMBL/GenBank/DDBJ databases">
        <title>Whole genome sequence of Francisella endociliophora strain FSC1006, isolated from a laboratory culture of the marine ciliate Euplotes raikovi.</title>
        <authorList>
            <person name="Granberg M."/>
            <person name="Backman S."/>
            <person name="Lundmark E."/>
            <person name="Nilsson E."/>
            <person name="Karlsson E."/>
            <person name="Thelaus J."/>
            <person name="Ohrman C."/>
            <person name="Larkeryd A."/>
            <person name="Stenberg P."/>
        </authorList>
    </citation>
    <scope>NUCLEOTIDE SEQUENCE [LARGE SCALE GENOMIC DNA]</scope>
    <source>
        <strain evidence="1 2">FSC1006</strain>
    </source>
</reference>
<evidence type="ECO:0000313" key="2">
    <source>
        <dbReference type="Proteomes" id="UP000029672"/>
    </source>
</evidence>
<dbReference type="OrthoDB" id="9786855at2"/>
<dbReference type="NCBIfam" id="NF003507">
    <property type="entry name" value="PRK05170.2-5"/>
    <property type="match status" value="1"/>
</dbReference>
<dbReference type="EMBL" id="CP009574">
    <property type="protein sequence ID" value="AIT10041.1"/>
    <property type="molecule type" value="Genomic_DNA"/>
</dbReference>
<dbReference type="InterPro" id="IPR008228">
    <property type="entry name" value="UCP006173"/>
</dbReference>
<dbReference type="InterPro" id="IPR005358">
    <property type="entry name" value="Puta_zinc/iron-chelating_dom"/>
</dbReference>
<dbReference type="Proteomes" id="UP000029672">
    <property type="component" value="Chromosome"/>
</dbReference>
<proteinExistence type="predicted"/>
<dbReference type="NCBIfam" id="NF003501">
    <property type="entry name" value="PRK05170.1-5"/>
    <property type="match status" value="1"/>
</dbReference>
<dbReference type="NCBIfam" id="NF003500">
    <property type="entry name" value="PRK05170.1-4"/>
    <property type="match status" value="1"/>
</dbReference>
<dbReference type="AlphaFoldDB" id="A0A097ER37"/>
<gene>
    <name evidence="1" type="ORF">LO80_08695</name>
</gene>
<dbReference type="RefSeq" id="WP_040010416.1">
    <property type="nucleotide sequence ID" value="NZ_CP009574.1"/>
</dbReference>
<accession>A0A097ER37</accession>
<keyword evidence="2" id="KW-1185">Reference proteome</keyword>
<name>A0A097ER37_9GAMM</name>
<dbReference type="STRING" id="1547445.LO80_08695"/>
<sequence>MNKWWQEIDLKDMSAEQWESICDRCGLCCLNKLQDDETDEVYYTKVSCKLLDTDKCQCSMYEKRKQIVPECINLTYKQLKNHAHKWLPNSCSYKLLLEGQDLPEWHHLNNNGSTEEMHKQQKSAKHFAISEYELDVDEYLDDFIIKIDN</sequence>
<evidence type="ECO:0000313" key="1">
    <source>
        <dbReference type="EMBL" id="AIT10041.1"/>
    </source>
</evidence>
<dbReference type="Pfam" id="PF03692">
    <property type="entry name" value="CxxCxxCC"/>
    <property type="match status" value="1"/>
</dbReference>
<dbReference type="PANTHER" id="PTHR37421:SF1">
    <property type="entry name" value="UPF0260 PROTEIN YCGN"/>
    <property type="match status" value="1"/>
</dbReference>
<protein>
    <submittedName>
        <fullName evidence="1">Uncharacterized protein</fullName>
    </submittedName>
</protein>
<dbReference type="PIRSF" id="PIRSF006173">
    <property type="entry name" value="UCP006173"/>
    <property type="match status" value="1"/>
</dbReference>